<comment type="caution">
    <text evidence="1">The sequence shown here is derived from an EMBL/GenBank/DDBJ whole genome shotgun (WGS) entry which is preliminary data.</text>
</comment>
<evidence type="ECO:0000313" key="2">
    <source>
        <dbReference type="Proteomes" id="UP000789366"/>
    </source>
</evidence>
<dbReference type="EMBL" id="CAJVPW010042946">
    <property type="protein sequence ID" value="CAG8751248.1"/>
    <property type="molecule type" value="Genomic_DNA"/>
</dbReference>
<name>A0ACA9QHE7_9GLOM</name>
<evidence type="ECO:0000313" key="1">
    <source>
        <dbReference type="EMBL" id="CAG8751248.1"/>
    </source>
</evidence>
<dbReference type="Proteomes" id="UP000789366">
    <property type="component" value="Unassembled WGS sequence"/>
</dbReference>
<protein>
    <submittedName>
        <fullName evidence="1">5843_t:CDS:1</fullName>
    </submittedName>
</protein>
<reference evidence="1" key="1">
    <citation type="submission" date="2021-06" db="EMBL/GenBank/DDBJ databases">
        <authorList>
            <person name="Kallberg Y."/>
            <person name="Tangrot J."/>
            <person name="Rosling A."/>
        </authorList>
    </citation>
    <scope>NUCLEOTIDE SEQUENCE</scope>
    <source>
        <strain evidence="1">28 12/20/2015</strain>
    </source>
</reference>
<gene>
    <name evidence="1" type="ORF">SPELUC_LOCUS14495</name>
</gene>
<sequence>QTDEKTHYLLADILNRKLPLANCRDKKIFNPNNDADYRTLCADYEKDYGPDLPKLEKISEEIAYEYLFLVVKSLIGELKNFA</sequence>
<feature type="non-terminal residue" evidence="1">
    <location>
        <position position="1"/>
    </location>
</feature>
<feature type="non-terminal residue" evidence="1">
    <location>
        <position position="82"/>
    </location>
</feature>
<accession>A0ACA9QHE7</accession>
<keyword evidence="2" id="KW-1185">Reference proteome</keyword>
<proteinExistence type="predicted"/>
<organism evidence="1 2">
    <name type="scientific">Cetraspora pellucida</name>
    <dbReference type="NCBI Taxonomy" id="1433469"/>
    <lineage>
        <taxon>Eukaryota</taxon>
        <taxon>Fungi</taxon>
        <taxon>Fungi incertae sedis</taxon>
        <taxon>Mucoromycota</taxon>
        <taxon>Glomeromycotina</taxon>
        <taxon>Glomeromycetes</taxon>
        <taxon>Diversisporales</taxon>
        <taxon>Gigasporaceae</taxon>
        <taxon>Cetraspora</taxon>
    </lineage>
</organism>